<evidence type="ECO:0000256" key="2">
    <source>
        <dbReference type="ARBA" id="ARBA00022840"/>
    </source>
</evidence>
<dbReference type="PROSITE" id="PS51219">
    <property type="entry name" value="DPCK"/>
    <property type="match status" value="1"/>
</dbReference>
<keyword evidence="3 5" id="KW-0808">Transferase</keyword>
<dbReference type="GO" id="GO:0005737">
    <property type="term" value="C:cytoplasm"/>
    <property type="evidence" value="ECO:0007669"/>
    <property type="project" value="UniProtKB-SubCell"/>
</dbReference>
<keyword evidence="3 5" id="KW-0418">Kinase</keyword>
<dbReference type="AlphaFoldDB" id="A0A7C5Z5X8"/>
<keyword evidence="3" id="KW-0173">Coenzyme A biosynthesis</keyword>
<comment type="caution">
    <text evidence="5">The sequence shown here is derived from an EMBL/GenBank/DDBJ whole genome shotgun (WGS) entry which is preliminary data.</text>
</comment>
<keyword evidence="2 3" id="KW-0067">ATP-binding</keyword>
<dbReference type="PANTHER" id="PTHR10695:SF46">
    <property type="entry name" value="BIFUNCTIONAL COENZYME A SYNTHASE-RELATED"/>
    <property type="match status" value="1"/>
</dbReference>
<dbReference type="NCBIfam" id="TIGR00152">
    <property type="entry name" value="dephospho-CoA kinase"/>
    <property type="match status" value="1"/>
</dbReference>
<feature type="binding site" evidence="3">
    <location>
        <begin position="14"/>
        <end position="19"/>
    </location>
    <ligand>
        <name>ATP</name>
        <dbReference type="ChEBI" id="CHEBI:30616"/>
    </ligand>
</feature>
<proteinExistence type="inferred from homology"/>
<dbReference type="CDD" id="cd02022">
    <property type="entry name" value="DPCK"/>
    <property type="match status" value="1"/>
</dbReference>
<dbReference type="InterPro" id="IPR027417">
    <property type="entry name" value="P-loop_NTPase"/>
</dbReference>
<dbReference type="InterPro" id="IPR001977">
    <property type="entry name" value="Depp_CoAkinase"/>
</dbReference>
<accession>A0A7C5Z5X8</accession>
<comment type="catalytic activity">
    <reaction evidence="3">
        <text>3'-dephospho-CoA + ATP = ADP + CoA + H(+)</text>
        <dbReference type="Rhea" id="RHEA:18245"/>
        <dbReference type="ChEBI" id="CHEBI:15378"/>
        <dbReference type="ChEBI" id="CHEBI:30616"/>
        <dbReference type="ChEBI" id="CHEBI:57287"/>
        <dbReference type="ChEBI" id="CHEBI:57328"/>
        <dbReference type="ChEBI" id="CHEBI:456216"/>
        <dbReference type="EC" id="2.7.1.24"/>
    </reaction>
</comment>
<keyword evidence="1 3" id="KW-0547">Nucleotide-binding</keyword>
<name>A0A7C5Z5X8_9FIRM</name>
<organism evidence="5">
    <name type="scientific">Caldicellulosiruptor owensensis</name>
    <dbReference type="NCBI Taxonomy" id="55205"/>
    <lineage>
        <taxon>Bacteria</taxon>
        <taxon>Bacillati</taxon>
        <taxon>Bacillota</taxon>
        <taxon>Bacillota incertae sedis</taxon>
        <taxon>Caldicellulosiruptorales</taxon>
        <taxon>Caldicellulosiruptoraceae</taxon>
        <taxon>Caldicellulosiruptor</taxon>
    </lineage>
</organism>
<sequence length="199" mass="23244">MRQNKVLGITGKMGSGKSTISSILAQNYGFKVIDVDKEYHILLEENEELKKKLTDVFGEEILILGRIDRNRLRNLVTVDSSRFDVLNKITHRFIFERINYLVLEVFKEYPTVIDAALLFEIGLHKLCSIVWFVEAEEDILVERIIKRNGWSENEIKSFLERQKILDSYKNLANRVIVNNFNVEELKRVIEKSLKEDGLI</sequence>
<comment type="function">
    <text evidence="3">Catalyzes the phosphorylation of the 3'-hydroxyl group of dephosphocoenzyme A to form coenzyme A.</text>
</comment>
<keyword evidence="3" id="KW-0963">Cytoplasm</keyword>
<dbReference type="SUPFAM" id="SSF52540">
    <property type="entry name" value="P-loop containing nucleoside triphosphate hydrolases"/>
    <property type="match status" value="1"/>
</dbReference>
<dbReference type="UniPathway" id="UPA00241">
    <property type="reaction ID" value="UER00356"/>
</dbReference>
<dbReference type="GO" id="GO:0015937">
    <property type="term" value="P:coenzyme A biosynthetic process"/>
    <property type="evidence" value="ECO:0007669"/>
    <property type="project" value="UniProtKB-UniRule"/>
</dbReference>
<dbReference type="PANTHER" id="PTHR10695">
    <property type="entry name" value="DEPHOSPHO-COA KINASE-RELATED"/>
    <property type="match status" value="1"/>
</dbReference>
<dbReference type="GO" id="GO:0004140">
    <property type="term" value="F:dephospho-CoA kinase activity"/>
    <property type="evidence" value="ECO:0007669"/>
    <property type="project" value="UniProtKB-UniRule"/>
</dbReference>
<comment type="similarity">
    <text evidence="3">Belongs to the CoaE family.</text>
</comment>
<reference evidence="5" key="1">
    <citation type="journal article" date="2020" name="mSystems">
        <title>Genome- and Community-Level Interaction Insights into Carbon Utilization and Element Cycling Functions of Hydrothermarchaeota in Hydrothermal Sediment.</title>
        <authorList>
            <person name="Zhou Z."/>
            <person name="Liu Y."/>
            <person name="Xu W."/>
            <person name="Pan J."/>
            <person name="Luo Z.H."/>
            <person name="Li M."/>
        </authorList>
    </citation>
    <scope>NUCLEOTIDE SEQUENCE [LARGE SCALE GENOMIC DNA]</scope>
    <source>
        <strain evidence="5">SpSt-102</strain>
    </source>
</reference>
<evidence type="ECO:0000313" key="5">
    <source>
        <dbReference type="EMBL" id="HHS00959.1"/>
    </source>
</evidence>
<dbReference type="HAMAP" id="MF_00376">
    <property type="entry name" value="Dephospho_CoA_kinase"/>
    <property type="match status" value="1"/>
</dbReference>
<evidence type="ECO:0000256" key="3">
    <source>
        <dbReference type="HAMAP-Rule" id="MF_00376"/>
    </source>
</evidence>
<dbReference type="Pfam" id="PF01121">
    <property type="entry name" value="CoaE"/>
    <property type="match status" value="1"/>
</dbReference>
<dbReference type="Gene3D" id="3.40.50.300">
    <property type="entry name" value="P-loop containing nucleotide triphosphate hydrolases"/>
    <property type="match status" value="1"/>
</dbReference>
<evidence type="ECO:0000256" key="1">
    <source>
        <dbReference type="ARBA" id="ARBA00022741"/>
    </source>
</evidence>
<comment type="pathway">
    <text evidence="3">Cofactor biosynthesis; coenzyme A biosynthesis; CoA from (R)-pantothenate: step 5/5.</text>
</comment>
<dbReference type="EMBL" id="DRUZ01000005">
    <property type="protein sequence ID" value="HHS00959.1"/>
    <property type="molecule type" value="Genomic_DNA"/>
</dbReference>
<comment type="subcellular location">
    <subcellularLocation>
        <location evidence="3">Cytoplasm</location>
    </subcellularLocation>
</comment>
<evidence type="ECO:0000256" key="4">
    <source>
        <dbReference type="NCBIfam" id="TIGR00152"/>
    </source>
</evidence>
<dbReference type="GO" id="GO:0005524">
    <property type="term" value="F:ATP binding"/>
    <property type="evidence" value="ECO:0007669"/>
    <property type="project" value="UniProtKB-UniRule"/>
</dbReference>
<dbReference type="EC" id="2.7.1.24" evidence="3 4"/>
<protein>
    <recommendedName>
        <fullName evidence="3 4">Dephospho-CoA kinase</fullName>
        <ecNumber evidence="3 4">2.7.1.24</ecNumber>
    </recommendedName>
    <alternativeName>
        <fullName evidence="3">Dephosphocoenzyme A kinase</fullName>
    </alternativeName>
</protein>
<gene>
    <name evidence="3" type="primary">coaE</name>
    <name evidence="5" type="ORF">ENL71_00135</name>
</gene>